<dbReference type="Proteomes" id="UP000244811">
    <property type="component" value="Chromosome 2"/>
</dbReference>
<feature type="compositionally biased region" description="Gly residues" evidence="1">
    <location>
        <begin position="338"/>
        <end position="348"/>
    </location>
</feature>
<evidence type="ECO:0000256" key="1">
    <source>
        <dbReference type="SAM" id="MobiDB-lite"/>
    </source>
</evidence>
<feature type="compositionally biased region" description="Polar residues" evidence="1">
    <location>
        <begin position="597"/>
        <end position="606"/>
    </location>
</feature>
<feature type="compositionally biased region" description="Polar residues" evidence="1">
    <location>
        <begin position="434"/>
        <end position="446"/>
    </location>
</feature>
<feature type="signal peptide" evidence="2">
    <location>
        <begin position="1"/>
        <end position="21"/>
    </location>
</feature>
<feature type="compositionally biased region" description="Polar residues" evidence="1">
    <location>
        <begin position="686"/>
        <end position="697"/>
    </location>
</feature>
<evidence type="ECO:0000313" key="4">
    <source>
        <dbReference type="Proteomes" id="UP000244811"/>
    </source>
</evidence>
<feature type="region of interest" description="Disordered" evidence="1">
    <location>
        <begin position="200"/>
        <end position="492"/>
    </location>
</feature>
<feature type="compositionally biased region" description="Polar residues" evidence="1">
    <location>
        <begin position="252"/>
        <end position="279"/>
    </location>
</feature>
<feature type="compositionally biased region" description="Low complexity" evidence="1">
    <location>
        <begin position="447"/>
        <end position="461"/>
    </location>
</feature>
<feature type="compositionally biased region" description="Low complexity" evidence="1">
    <location>
        <begin position="349"/>
        <end position="359"/>
    </location>
</feature>
<feature type="compositionally biased region" description="Low complexity" evidence="1">
    <location>
        <begin position="674"/>
        <end position="685"/>
    </location>
</feature>
<feature type="compositionally biased region" description="Polar residues" evidence="1">
    <location>
        <begin position="59"/>
        <end position="77"/>
    </location>
</feature>
<feature type="chain" id="PRO_5037953537" evidence="2">
    <location>
        <begin position="22"/>
        <end position="751"/>
    </location>
</feature>
<feature type="compositionally biased region" description="Gly residues" evidence="1">
    <location>
        <begin position="360"/>
        <end position="375"/>
    </location>
</feature>
<evidence type="ECO:0000313" key="3">
    <source>
        <dbReference type="EMBL" id="UVC50047.1"/>
    </source>
</evidence>
<feature type="compositionally biased region" description="Polar residues" evidence="1">
    <location>
        <begin position="287"/>
        <end position="305"/>
    </location>
</feature>
<feature type="compositionally biased region" description="Gly residues" evidence="1">
    <location>
        <begin position="724"/>
        <end position="743"/>
    </location>
</feature>
<keyword evidence="2" id="KW-0732">Signal</keyword>
<dbReference type="AlphaFoldDB" id="A0A976SJL7"/>
<accession>A0A976SJL7</accession>
<feature type="region of interest" description="Disordered" evidence="1">
    <location>
        <begin position="578"/>
        <end position="611"/>
    </location>
</feature>
<feature type="compositionally biased region" description="Low complexity" evidence="1">
    <location>
        <begin position="204"/>
        <end position="225"/>
    </location>
</feature>
<protein>
    <submittedName>
        <fullName evidence="3">Uncharacterized protein</fullName>
    </submittedName>
</protein>
<dbReference type="InterPro" id="IPR007480">
    <property type="entry name" value="DUF529"/>
</dbReference>
<dbReference type="Pfam" id="PF04385">
    <property type="entry name" value="FAINT"/>
    <property type="match status" value="1"/>
</dbReference>
<dbReference type="PROSITE" id="PS51257">
    <property type="entry name" value="PROKAR_LIPOPROTEIN"/>
    <property type="match status" value="1"/>
</dbReference>
<gene>
    <name evidence="3" type="ORF">MACK_003670</name>
</gene>
<feature type="region of interest" description="Disordered" evidence="1">
    <location>
        <begin position="674"/>
        <end position="751"/>
    </location>
</feature>
<feature type="compositionally biased region" description="Low complexity" evidence="1">
    <location>
        <begin position="376"/>
        <end position="388"/>
    </location>
</feature>
<proteinExistence type="predicted"/>
<sequence>MIITKCLLLVLFLYGKNTVKTTDKSVVASPGFVACAGSGGVTSGSDSGLTFAKEAGSDDQVSTSGGDNEVEGSSNDKGLTDSGANGAGGTSSKLASPTPELKLFKDDSNNNKVEIKETDFYEDQYLGNLTYAFKPGVKCTIVKFEDKDVWKKGEQSLDEPKSVTYNFMHRIVVRNAKKSVAYRKDDSGNWVHYYTVDRTVPDNSAKTSGQAGSTGSSGSGLSLPKPESETGSGTGLRGTPAPTDTNEEADETSTVSSPEAGSTNEVSTGTGLRGTSVSAEPSEEAEQTSTVSSPEAGTTNESGQGATREENETDDGGGKEATTDADGSSASASDDAGSTGGEGSGHVAGGSSATPPASSGGDGTSGGADSDGGGTDTSSGEGSGTNDDGTGKGAGEHTETGGEGEDGSQPSGGDDGSKTGEEDTGTTGGDGGTQLSTTPTSGGTDLTSGPDGSSATPPASSGGEGTSATPGQDGTATSPTAGSTNSSNKTSVDLSLKATAATNEFDYNKVDKVVTYTAKDKYAFKSVKTKTGGCYGCGGSDVTIWDAKDASEYATKVVLNGKGKKEKIVTIHMSNNSSKSYKKDGKGKPWNEYTGPLPSTGNSATSKELKPEEYPKEIKLFMADSNDATKSVEINTSEYKVKKEGDEHIYELNNLNCTLIKCGENVVWQYGTTNSGSSADGSGTTDPTKSGSGTPDPTKSDPSKSNPKYPKHTQASTKKSTTDGSGGTDQSGGGTTGTGGGGTQQSTPATQ</sequence>
<reference evidence="3" key="1">
    <citation type="submission" date="2022-07" db="EMBL/GenBank/DDBJ databases">
        <title>Evaluation of T. orientalis genome assembly methods using nanopore sequencing and analysis of variation between genomes.</title>
        <authorList>
            <person name="Yam J."/>
            <person name="Micallef M.L."/>
            <person name="Liu M."/>
            <person name="Djordjevic S.P."/>
            <person name="Bogema D.R."/>
            <person name="Jenkins C."/>
        </authorList>
    </citation>
    <scope>NUCLEOTIDE SEQUENCE</scope>
    <source>
        <strain evidence="3">Goon Nure</strain>
    </source>
</reference>
<organism evidence="3 4">
    <name type="scientific">Theileria orientalis</name>
    <dbReference type="NCBI Taxonomy" id="68886"/>
    <lineage>
        <taxon>Eukaryota</taxon>
        <taxon>Sar</taxon>
        <taxon>Alveolata</taxon>
        <taxon>Apicomplexa</taxon>
        <taxon>Aconoidasida</taxon>
        <taxon>Piroplasmida</taxon>
        <taxon>Theileriidae</taxon>
        <taxon>Theileria</taxon>
    </lineage>
</organism>
<feature type="region of interest" description="Disordered" evidence="1">
    <location>
        <begin position="52"/>
        <end position="105"/>
    </location>
</feature>
<feature type="compositionally biased region" description="Low complexity" evidence="1">
    <location>
        <begin position="324"/>
        <end position="337"/>
    </location>
</feature>
<evidence type="ECO:0000256" key="2">
    <source>
        <dbReference type="SAM" id="SignalP"/>
    </source>
</evidence>
<feature type="compositionally biased region" description="Polar residues" evidence="1">
    <location>
        <begin position="466"/>
        <end position="492"/>
    </location>
</feature>
<name>A0A976SJL7_THEOR</name>
<dbReference type="EMBL" id="CP056071">
    <property type="protein sequence ID" value="UVC50047.1"/>
    <property type="molecule type" value="Genomic_DNA"/>
</dbReference>